<keyword evidence="5 6" id="KW-0472">Membrane</keyword>
<keyword evidence="6" id="KW-0050">Antiport</keyword>
<organism evidence="7 8">
    <name type="scientific">Stieleria maiorica</name>
    <dbReference type="NCBI Taxonomy" id="2795974"/>
    <lineage>
        <taxon>Bacteria</taxon>
        <taxon>Pseudomonadati</taxon>
        <taxon>Planctomycetota</taxon>
        <taxon>Planctomycetia</taxon>
        <taxon>Pirellulales</taxon>
        <taxon>Pirellulaceae</taxon>
        <taxon>Stieleria</taxon>
    </lineage>
</organism>
<dbReference type="GO" id="GO:0015385">
    <property type="term" value="F:sodium:proton antiporter activity"/>
    <property type="evidence" value="ECO:0007669"/>
    <property type="project" value="TreeGrafter"/>
</dbReference>
<evidence type="ECO:0000256" key="2">
    <source>
        <dbReference type="ARBA" id="ARBA00022475"/>
    </source>
</evidence>
<comment type="similarity">
    <text evidence="6">Belongs to the NhaA Na(+)/H(+) (TC 2.A.33) antiporter family.</text>
</comment>
<dbReference type="InterPro" id="IPR023171">
    <property type="entry name" value="Na/H_antiporter_dom_sf"/>
</dbReference>
<keyword evidence="4 6" id="KW-1133">Transmembrane helix</keyword>
<keyword evidence="6" id="KW-0406">Ion transport</keyword>
<feature type="transmembrane region" description="Helical" evidence="6">
    <location>
        <begin position="74"/>
        <end position="93"/>
    </location>
</feature>
<keyword evidence="6" id="KW-0915">Sodium</keyword>
<evidence type="ECO:0000313" key="8">
    <source>
        <dbReference type="Proteomes" id="UP000321353"/>
    </source>
</evidence>
<dbReference type="EMBL" id="CP036264">
    <property type="protein sequence ID" value="QEF97625.1"/>
    <property type="molecule type" value="Genomic_DNA"/>
</dbReference>
<dbReference type="HAMAP" id="MF_01844">
    <property type="entry name" value="NhaA"/>
    <property type="match status" value="1"/>
</dbReference>
<protein>
    <recommendedName>
        <fullName evidence="6">Na(+)/H(+) antiporter NhaA</fullName>
    </recommendedName>
    <alternativeName>
        <fullName evidence="6">Sodium/proton antiporter NhaA</fullName>
    </alternativeName>
</protein>
<feature type="transmembrane region" description="Helical" evidence="6">
    <location>
        <begin position="173"/>
        <end position="195"/>
    </location>
</feature>
<feature type="transmembrane region" description="Helical" evidence="6">
    <location>
        <begin position="351"/>
        <end position="374"/>
    </location>
</feature>
<keyword evidence="6" id="KW-0813">Transport</keyword>
<accession>A0A5B9MDS1</accession>
<keyword evidence="6" id="KW-0739">Sodium transport</keyword>
<dbReference type="Pfam" id="PF06965">
    <property type="entry name" value="Na_H_antiport_1"/>
    <property type="match status" value="1"/>
</dbReference>
<evidence type="ECO:0000256" key="3">
    <source>
        <dbReference type="ARBA" id="ARBA00022692"/>
    </source>
</evidence>
<evidence type="ECO:0000256" key="6">
    <source>
        <dbReference type="HAMAP-Rule" id="MF_01844"/>
    </source>
</evidence>
<proteinExistence type="inferred from homology"/>
<comment type="catalytic activity">
    <reaction evidence="6">
        <text>Na(+)(in) + 2 H(+)(out) = Na(+)(out) + 2 H(+)(in)</text>
        <dbReference type="Rhea" id="RHEA:29251"/>
        <dbReference type="ChEBI" id="CHEBI:15378"/>
        <dbReference type="ChEBI" id="CHEBI:29101"/>
    </reaction>
</comment>
<feature type="transmembrane region" description="Helical" evidence="6">
    <location>
        <begin position="147"/>
        <end position="166"/>
    </location>
</feature>
<feature type="transmembrane region" description="Helical" evidence="6">
    <location>
        <begin position="292"/>
        <end position="314"/>
    </location>
</feature>
<dbReference type="PANTHER" id="PTHR30341">
    <property type="entry name" value="SODIUM ION/PROTON ANTIPORTER NHAA-RELATED"/>
    <property type="match status" value="1"/>
</dbReference>
<sequence length="424" mass="44760">MMGQCLMATASTNDNPIRSFLYSNSMFLVFGSLAALLWANADGLLHGHSYHNFVHVNLWPFSHSGHAEHGGHGLTFHFVVNDILMAMFFAIAAKEVWESILPGGALSNLRTAATPLLATAGGVVGPSVVYLVGAVLLGQYSELGNGWAIPCATDIAFSYLIARLIFGNGHPAISFLLLLAIADDALGLAILAVFYPSSEVNLYWLGLTAAAVATGWGFNRGGVRNFWWYLAIPGIMSWVSFYMAGIHAALGLVPVIATLPHAKTDAGLFAETGKETDTLNQFEHWWKEPVELILGLFALVNAGVVLSSVGAGTWLVTTGLFVGKPLGILAFSYFAVKVLKLELPGGMNLKHVAVIGCIASLGFTVALFVSTAAFPNPGPIQDSVKMGALLSFLAPVTALAAAWLMGIRPAFLGGDQSASASVEP</sequence>
<evidence type="ECO:0000256" key="1">
    <source>
        <dbReference type="ARBA" id="ARBA00004429"/>
    </source>
</evidence>
<dbReference type="PANTHER" id="PTHR30341:SF0">
    <property type="entry name" value="NA(+)_H(+) ANTIPORTER NHAA"/>
    <property type="match status" value="1"/>
</dbReference>
<evidence type="ECO:0000256" key="5">
    <source>
        <dbReference type="ARBA" id="ARBA00023136"/>
    </source>
</evidence>
<comment type="function">
    <text evidence="6">Na(+)/H(+) antiporter that extrudes sodium in exchange for external protons.</text>
</comment>
<reference evidence="7 8" key="1">
    <citation type="submission" date="2019-02" db="EMBL/GenBank/DDBJ databases">
        <title>Planctomycetal bacteria perform biofilm scaping via a novel small molecule.</title>
        <authorList>
            <person name="Jeske O."/>
            <person name="Boedeker C."/>
            <person name="Wiegand S."/>
            <person name="Breitling P."/>
            <person name="Kallscheuer N."/>
            <person name="Jogler M."/>
            <person name="Rohde M."/>
            <person name="Petersen J."/>
            <person name="Medema M.H."/>
            <person name="Surup F."/>
            <person name="Jogler C."/>
        </authorList>
    </citation>
    <scope>NUCLEOTIDE SEQUENCE [LARGE SCALE GENOMIC DNA]</scope>
    <source>
        <strain evidence="7 8">Mal15</strain>
    </source>
</reference>
<keyword evidence="3 6" id="KW-0812">Transmembrane</keyword>
<dbReference type="Gene3D" id="1.20.1530.10">
    <property type="entry name" value="Na+/H+ antiporter like domain"/>
    <property type="match status" value="1"/>
</dbReference>
<dbReference type="GO" id="GO:0006885">
    <property type="term" value="P:regulation of pH"/>
    <property type="evidence" value="ECO:0007669"/>
    <property type="project" value="InterPro"/>
</dbReference>
<feature type="transmembrane region" description="Helical" evidence="6">
    <location>
        <begin position="321"/>
        <end position="339"/>
    </location>
</feature>
<feature type="transmembrane region" description="Helical" evidence="6">
    <location>
        <begin position="226"/>
        <end position="250"/>
    </location>
</feature>
<keyword evidence="8" id="KW-1185">Reference proteome</keyword>
<dbReference type="Proteomes" id="UP000321353">
    <property type="component" value="Chromosome"/>
</dbReference>
<dbReference type="GO" id="GO:0005886">
    <property type="term" value="C:plasma membrane"/>
    <property type="evidence" value="ECO:0007669"/>
    <property type="project" value="UniProtKB-SubCell"/>
</dbReference>
<keyword evidence="2 6" id="KW-1003">Cell membrane</keyword>
<dbReference type="InterPro" id="IPR004670">
    <property type="entry name" value="NhaA"/>
</dbReference>
<feature type="transmembrane region" description="Helical" evidence="6">
    <location>
        <begin position="201"/>
        <end position="219"/>
    </location>
</feature>
<dbReference type="AlphaFoldDB" id="A0A5B9MDS1"/>
<name>A0A5B9MDS1_9BACT</name>
<comment type="subcellular location">
    <subcellularLocation>
        <location evidence="1">Cell inner membrane</location>
        <topology evidence="1">Multi-pass membrane protein</topology>
    </subcellularLocation>
    <subcellularLocation>
        <location evidence="6">Cell membrane</location>
        <topology evidence="6">Multi-pass membrane protein</topology>
    </subcellularLocation>
</comment>
<dbReference type="KEGG" id="smam:Mal15_16660"/>
<feature type="transmembrane region" description="Helical" evidence="6">
    <location>
        <begin position="20"/>
        <end position="39"/>
    </location>
</feature>
<evidence type="ECO:0000256" key="4">
    <source>
        <dbReference type="ARBA" id="ARBA00022989"/>
    </source>
</evidence>
<feature type="transmembrane region" description="Helical" evidence="6">
    <location>
        <begin position="114"/>
        <end position="141"/>
    </location>
</feature>
<feature type="transmembrane region" description="Helical" evidence="6">
    <location>
        <begin position="386"/>
        <end position="405"/>
    </location>
</feature>
<gene>
    <name evidence="7" type="primary">nhaA_1</name>
    <name evidence="6" type="synonym">nhaA</name>
    <name evidence="7" type="ORF">Mal15_16660</name>
</gene>
<evidence type="ECO:0000313" key="7">
    <source>
        <dbReference type="EMBL" id="QEF97625.1"/>
    </source>
</evidence>